<keyword evidence="2" id="KW-0418">Kinase</keyword>
<accession>S7NZE1</accession>
<organism evidence="2 3">
    <name type="scientific">Myotis brandtii</name>
    <name type="common">Brandt's bat</name>
    <dbReference type="NCBI Taxonomy" id="109478"/>
    <lineage>
        <taxon>Eukaryota</taxon>
        <taxon>Metazoa</taxon>
        <taxon>Chordata</taxon>
        <taxon>Craniata</taxon>
        <taxon>Vertebrata</taxon>
        <taxon>Euteleostomi</taxon>
        <taxon>Mammalia</taxon>
        <taxon>Eutheria</taxon>
        <taxon>Laurasiatheria</taxon>
        <taxon>Chiroptera</taxon>
        <taxon>Yangochiroptera</taxon>
        <taxon>Vespertilionidae</taxon>
        <taxon>Myotis</taxon>
    </lineage>
</organism>
<keyword evidence="2" id="KW-0808">Transferase</keyword>
<evidence type="ECO:0000259" key="1">
    <source>
        <dbReference type="Pfam" id="PF16454"/>
    </source>
</evidence>
<dbReference type="InterPro" id="IPR032498">
    <property type="entry name" value="PI3K_P85_iSH2"/>
</dbReference>
<protein>
    <submittedName>
        <fullName evidence="2">Phosphatidylinositol 3-kinase regulatory subunit beta</fullName>
    </submittedName>
</protein>
<feature type="domain" description="PI3K regulatory subunit p85-related inter-SH2" evidence="1">
    <location>
        <begin position="5"/>
        <end position="78"/>
    </location>
</feature>
<dbReference type="PRINTS" id="PR00678">
    <property type="entry name" value="PI3KINASEP85"/>
</dbReference>
<dbReference type="AlphaFoldDB" id="S7NZE1"/>
<keyword evidence="3" id="KW-1185">Reference proteome</keyword>
<sequence>MQRTLLNSEQLKSSIAEIHESHTKLEQELRTQAWDNREIDKRMNSLKPDLMQQRKIRDQYLVWLTQKGAQQKKIMEWLGIKHETEDQYALLEDEYDFPTMRNEPGVWARSTARRLRKC</sequence>
<evidence type="ECO:0000313" key="2">
    <source>
        <dbReference type="EMBL" id="EPQ03143.1"/>
    </source>
</evidence>
<gene>
    <name evidence="2" type="ORF">D623_10008577</name>
</gene>
<evidence type="ECO:0000313" key="3">
    <source>
        <dbReference type="Proteomes" id="UP000052978"/>
    </source>
</evidence>
<name>S7NZE1_MYOBR</name>
<dbReference type="Proteomes" id="UP000052978">
    <property type="component" value="Unassembled WGS sequence"/>
</dbReference>
<dbReference type="EMBL" id="KE161326">
    <property type="protein sequence ID" value="EPQ03143.1"/>
    <property type="molecule type" value="Genomic_DNA"/>
</dbReference>
<proteinExistence type="predicted"/>
<dbReference type="GO" id="GO:0016301">
    <property type="term" value="F:kinase activity"/>
    <property type="evidence" value="ECO:0007669"/>
    <property type="project" value="UniProtKB-KW"/>
</dbReference>
<dbReference type="Gene3D" id="1.10.287.1490">
    <property type="match status" value="1"/>
</dbReference>
<dbReference type="Pfam" id="PF16454">
    <property type="entry name" value="PI3K_P85_iSH2"/>
    <property type="match status" value="1"/>
</dbReference>
<reference evidence="2 3" key="1">
    <citation type="journal article" date="2013" name="Nat. Commun.">
        <title>Genome analysis reveals insights into physiology and longevity of the Brandt's bat Myotis brandtii.</title>
        <authorList>
            <person name="Seim I."/>
            <person name="Fang X."/>
            <person name="Xiong Z."/>
            <person name="Lobanov A.V."/>
            <person name="Huang Z."/>
            <person name="Ma S."/>
            <person name="Feng Y."/>
            <person name="Turanov A.A."/>
            <person name="Zhu Y."/>
            <person name="Lenz T.L."/>
            <person name="Gerashchenko M.V."/>
            <person name="Fan D."/>
            <person name="Hee Yim S."/>
            <person name="Yao X."/>
            <person name="Jordan D."/>
            <person name="Xiong Y."/>
            <person name="Ma Y."/>
            <person name="Lyapunov A.N."/>
            <person name="Chen G."/>
            <person name="Kulakova O.I."/>
            <person name="Sun Y."/>
            <person name="Lee S.G."/>
            <person name="Bronson R.T."/>
            <person name="Moskalev A.A."/>
            <person name="Sunyaev S.R."/>
            <person name="Zhang G."/>
            <person name="Krogh A."/>
            <person name="Wang J."/>
            <person name="Gladyshev V.N."/>
        </authorList>
    </citation>
    <scope>NUCLEOTIDE SEQUENCE [LARGE SCALE GENOMIC DNA]</scope>
</reference>